<evidence type="ECO:0000256" key="1">
    <source>
        <dbReference type="SAM" id="Phobius"/>
    </source>
</evidence>
<keyword evidence="1" id="KW-0812">Transmembrane</keyword>
<reference evidence="2" key="1">
    <citation type="journal article" date="2020" name="Nature">
        <title>Giant virus diversity and host interactions through global metagenomics.</title>
        <authorList>
            <person name="Schulz F."/>
            <person name="Roux S."/>
            <person name="Paez-Espino D."/>
            <person name="Jungbluth S."/>
            <person name="Walsh D.A."/>
            <person name="Denef V.J."/>
            <person name="McMahon K.D."/>
            <person name="Konstantinidis K.T."/>
            <person name="Eloe-Fadrosh E.A."/>
            <person name="Kyrpides N.C."/>
            <person name="Woyke T."/>
        </authorList>
    </citation>
    <scope>NUCLEOTIDE SEQUENCE</scope>
    <source>
        <strain evidence="2">GVMAG-M-3300027708-5</strain>
    </source>
</reference>
<accession>A0A6C0JIX3</accession>
<proteinExistence type="predicted"/>
<keyword evidence="1" id="KW-0472">Membrane</keyword>
<feature type="transmembrane region" description="Helical" evidence="1">
    <location>
        <begin position="31"/>
        <end position="49"/>
    </location>
</feature>
<protein>
    <submittedName>
        <fullName evidence="2">Uncharacterized protein</fullName>
    </submittedName>
</protein>
<organism evidence="2">
    <name type="scientific">viral metagenome</name>
    <dbReference type="NCBI Taxonomy" id="1070528"/>
    <lineage>
        <taxon>unclassified sequences</taxon>
        <taxon>metagenomes</taxon>
        <taxon>organismal metagenomes</taxon>
    </lineage>
</organism>
<evidence type="ECO:0000313" key="2">
    <source>
        <dbReference type="EMBL" id="QHU04736.1"/>
    </source>
</evidence>
<dbReference type="AlphaFoldDB" id="A0A6C0JIX3"/>
<keyword evidence="1" id="KW-1133">Transmembrane helix</keyword>
<dbReference type="EMBL" id="MN740404">
    <property type="protein sequence ID" value="QHU04736.1"/>
    <property type="molecule type" value="Genomic_DNA"/>
</dbReference>
<name>A0A6C0JIX3_9ZZZZ</name>
<sequence>MNWTVTFYTALLFFILTPAVLVRLPPKGNKYTVAAFHALVFALVFHFTGKMVWRLSSGMEGFQEELTQQQIDALQQAAKTACAKKGGSWTNNSCDTTNATSTQRDAIQVATTGALAKGKAQCIKPLKDGGWCDTSKQIKDSSGNLIAPICASDNTNGCYYNGPRNAPPGRGFSIGPSIATKDEMQAWGFAN</sequence>